<evidence type="ECO:0000256" key="10">
    <source>
        <dbReference type="SAM" id="Phobius"/>
    </source>
</evidence>
<organism evidence="11 12">
    <name type="scientific">Natronomonas pharaonis (strain ATCC 35678 / DSM 2160 / CIP 103997 / JCM 8858 / NBRC 14720 / NCIMB 2260 / Gabara)</name>
    <name type="common">Halobacterium pharaonis</name>
    <dbReference type="NCBI Taxonomy" id="348780"/>
    <lineage>
        <taxon>Archaea</taxon>
        <taxon>Methanobacteriati</taxon>
        <taxon>Methanobacteriota</taxon>
        <taxon>Stenosarchaea group</taxon>
        <taxon>Halobacteria</taxon>
        <taxon>Halobacteriales</taxon>
        <taxon>Natronomonadaceae</taxon>
        <taxon>Natronomonas</taxon>
    </lineage>
</organism>
<evidence type="ECO:0000256" key="4">
    <source>
        <dbReference type="ARBA" id="ARBA00022519"/>
    </source>
</evidence>
<feature type="transmembrane region" description="Helical" evidence="10">
    <location>
        <begin position="275"/>
        <end position="297"/>
    </location>
</feature>
<dbReference type="PANTHER" id="PTHR11795">
    <property type="entry name" value="BRANCHED-CHAIN AMINO ACID TRANSPORT SYSTEM PERMEASE PROTEIN LIVH"/>
    <property type="match status" value="1"/>
</dbReference>
<gene>
    <name evidence="11" type="primary">livH1</name>
    <name evidence="11" type="synonym">abc05p1</name>
    <name evidence="11" type="ordered locus">NP_4132A</name>
</gene>
<dbReference type="KEGG" id="nph:NP_4132A"/>
<evidence type="ECO:0000256" key="5">
    <source>
        <dbReference type="ARBA" id="ARBA00022692"/>
    </source>
</evidence>
<feature type="transmembrane region" description="Helical" evidence="10">
    <location>
        <begin position="61"/>
        <end position="84"/>
    </location>
</feature>
<feature type="transmembrane region" description="Helical" evidence="10">
    <location>
        <begin position="145"/>
        <end position="165"/>
    </location>
</feature>
<dbReference type="GO" id="GO:0015188">
    <property type="term" value="F:L-isoleucine transmembrane transporter activity"/>
    <property type="evidence" value="ECO:0007669"/>
    <property type="project" value="TreeGrafter"/>
</dbReference>
<dbReference type="HOGENOM" id="CLU_039929_1_0_2"/>
<feature type="transmembrane region" description="Helical" evidence="10">
    <location>
        <begin position="346"/>
        <end position="363"/>
    </location>
</feature>
<dbReference type="InterPro" id="IPR052157">
    <property type="entry name" value="BCAA_transport_permease"/>
</dbReference>
<evidence type="ECO:0000256" key="8">
    <source>
        <dbReference type="ARBA" id="ARBA00023136"/>
    </source>
</evidence>
<keyword evidence="5 10" id="KW-0812">Transmembrane</keyword>
<evidence type="ECO:0000313" key="11">
    <source>
        <dbReference type="EMBL" id="CAI50157.1"/>
    </source>
</evidence>
<feature type="transmembrane region" description="Helical" evidence="10">
    <location>
        <begin position="91"/>
        <end position="112"/>
    </location>
</feature>
<keyword evidence="4" id="KW-0997">Cell inner membrane</keyword>
<comment type="subcellular location">
    <subcellularLocation>
        <location evidence="1">Cell membrane</location>
        <topology evidence="1">Multi-pass membrane protein</topology>
    </subcellularLocation>
</comment>
<evidence type="ECO:0000256" key="9">
    <source>
        <dbReference type="ARBA" id="ARBA00037998"/>
    </source>
</evidence>
<proteinExistence type="inferred from homology"/>
<feature type="transmembrane region" description="Helical" evidence="10">
    <location>
        <begin position="303"/>
        <end position="334"/>
    </location>
</feature>
<dbReference type="GO" id="GO:0005304">
    <property type="term" value="F:L-valine transmembrane transporter activity"/>
    <property type="evidence" value="ECO:0007669"/>
    <property type="project" value="TreeGrafter"/>
</dbReference>
<dbReference type="GO" id="GO:0005886">
    <property type="term" value="C:plasma membrane"/>
    <property type="evidence" value="ECO:0007669"/>
    <property type="project" value="UniProtKB-SubCell"/>
</dbReference>
<dbReference type="InterPro" id="IPR001851">
    <property type="entry name" value="ABC_transp_permease"/>
</dbReference>
<dbReference type="GO" id="GO:0015190">
    <property type="term" value="F:L-leucine transmembrane transporter activity"/>
    <property type="evidence" value="ECO:0007669"/>
    <property type="project" value="TreeGrafter"/>
</dbReference>
<name>A0A1U7EY76_NATPD</name>
<keyword evidence="3" id="KW-1003">Cell membrane</keyword>
<keyword evidence="6" id="KW-0029">Amino-acid transport</keyword>
<dbReference type="GO" id="GO:0015192">
    <property type="term" value="F:L-phenylalanine transmembrane transporter activity"/>
    <property type="evidence" value="ECO:0007669"/>
    <property type="project" value="TreeGrafter"/>
</dbReference>
<evidence type="ECO:0000256" key="2">
    <source>
        <dbReference type="ARBA" id="ARBA00022448"/>
    </source>
</evidence>
<feature type="transmembrane region" description="Helical" evidence="10">
    <location>
        <begin position="177"/>
        <end position="196"/>
    </location>
</feature>
<dbReference type="eggNOG" id="arCOG01269">
    <property type="taxonomic scope" value="Archaea"/>
</dbReference>
<dbReference type="Pfam" id="PF02653">
    <property type="entry name" value="BPD_transp_2"/>
    <property type="match status" value="1"/>
</dbReference>
<dbReference type="EMBL" id="CR936257">
    <property type="protein sequence ID" value="CAI50157.1"/>
    <property type="molecule type" value="Genomic_DNA"/>
</dbReference>
<dbReference type="GeneID" id="3702379"/>
<dbReference type="Proteomes" id="UP000002698">
    <property type="component" value="Chromosome"/>
</dbReference>
<sequence>MDVANSTLAASIRERPGTALVGLFGVLLAVDLVAKLAGVQLGPIGGRLSVGRFTSGLTQGIVIGVIIGLAGIGLSMTYSILNFANFSHGDLITVGAFSGWGVAYLILGWGIVATDPEYGIGTLLLVRRPGVGFTELGASVLLSPWAILGGLVAAAVITALLALAIDRVVYKPMRDRSGISLLIVSIGVALVLRYGIQFIYGPGTRPVTSSERTLELGVASIDTHLATIVVVGVGLIIGTHYLLQQTKLGTAMRAMSDNKDLALVTGIPTERTITWTWLIGGGLAGASGFLYILIQTLQFDRGWLLLLLIFAAVILGGIGSIYGAIAGGLVIGLVFQLSPIWVGSDFNYVAAYAIMILVLLLRPEGLFKGVSTA</sequence>
<reference evidence="11 12" key="1">
    <citation type="journal article" date="2005" name="Genome Res.">
        <title>Living with two extremes: conclusions from the genome sequence of Natronomonas pharaonis.</title>
        <authorList>
            <person name="Falb M."/>
            <person name="Pfeiffer F."/>
            <person name="Palm P."/>
            <person name="Rodewald K."/>
            <person name="Hickmann V."/>
            <person name="Tittor J."/>
            <person name="Oesterhelt D."/>
        </authorList>
    </citation>
    <scope>NUCLEOTIDE SEQUENCE [LARGE SCALE GENOMIC DNA]</scope>
    <source>
        <strain evidence="12">ATCC 35678 / DSM 2160 / CIP 103997 / JCM 8858 / NBRC 14720 / NCIMB 2260 / Gabara</strain>
    </source>
</reference>
<feature type="transmembrane region" description="Helical" evidence="10">
    <location>
        <begin position="20"/>
        <end position="41"/>
    </location>
</feature>
<dbReference type="OrthoDB" id="31233at2157"/>
<dbReference type="PANTHER" id="PTHR11795:SF371">
    <property type="entry name" value="HIGH-AFFINITY BRANCHED-CHAIN AMINO ACID TRANSPORT SYSTEM PERMEASE PROTEIN LIVH"/>
    <property type="match status" value="1"/>
</dbReference>
<keyword evidence="8 10" id="KW-0472">Membrane</keyword>
<evidence type="ECO:0000313" key="12">
    <source>
        <dbReference type="Proteomes" id="UP000002698"/>
    </source>
</evidence>
<dbReference type="AlphaFoldDB" id="A0A1U7EY76"/>
<protein>
    <submittedName>
        <fullName evidence="11">ABC-type transport system permease protein (Probable substrate branched-chain amino acids)</fullName>
    </submittedName>
</protein>
<dbReference type="GO" id="GO:1903806">
    <property type="term" value="P:L-isoleucine import across plasma membrane"/>
    <property type="evidence" value="ECO:0007669"/>
    <property type="project" value="TreeGrafter"/>
</dbReference>
<dbReference type="CDD" id="cd06582">
    <property type="entry name" value="TM_PBP1_LivH_like"/>
    <property type="match status" value="1"/>
</dbReference>
<keyword evidence="2" id="KW-0813">Transport</keyword>
<dbReference type="EnsemblBacteria" id="CAI50157">
    <property type="protein sequence ID" value="CAI50157"/>
    <property type="gene ID" value="NP_4132A"/>
</dbReference>
<accession>A0A1U7EY76</accession>
<dbReference type="RefSeq" id="WP_011323773.1">
    <property type="nucleotide sequence ID" value="NC_007426.1"/>
</dbReference>
<comment type="similarity">
    <text evidence="9">Belongs to the binding-protein-dependent transport system permease family. LivHM subfamily.</text>
</comment>
<evidence type="ECO:0000256" key="3">
    <source>
        <dbReference type="ARBA" id="ARBA00022475"/>
    </source>
</evidence>
<keyword evidence="7 10" id="KW-1133">Transmembrane helix</keyword>
<evidence type="ECO:0000256" key="7">
    <source>
        <dbReference type="ARBA" id="ARBA00022989"/>
    </source>
</evidence>
<dbReference type="GO" id="GO:0015808">
    <property type="term" value="P:L-alanine transport"/>
    <property type="evidence" value="ECO:0007669"/>
    <property type="project" value="TreeGrafter"/>
</dbReference>
<evidence type="ECO:0000256" key="6">
    <source>
        <dbReference type="ARBA" id="ARBA00022970"/>
    </source>
</evidence>
<dbReference type="GO" id="GO:0042941">
    <property type="term" value="P:D-alanine transmembrane transport"/>
    <property type="evidence" value="ECO:0007669"/>
    <property type="project" value="TreeGrafter"/>
</dbReference>
<feature type="transmembrane region" description="Helical" evidence="10">
    <location>
        <begin position="216"/>
        <end position="243"/>
    </location>
</feature>
<dbReference type="STRING" id="348780.NP_4132A"/>
<evidence type="ECO:0000256" key="1">
    <source>
        <dbReference type="ARBA" id="ARBA00004651"/>
    </source>
</evidence>
<keyword evidence="12" id="KW-1185">Reference proteome</keyword>